<proteinExistence type="predicted"/>
<evidence type="ECO:0000313" key="1">
    <source>
        <dbReference type="EMBL" id="KAJ7548874.1"/>
    </source>
</evidence>
<sequence>MTGGHHHEHHGFLHRKASEQPGNHAPSYNAKEEVKAHKHKKHLAEAGTLAAGAFALHEKHEAKKHPEHAHRHKVEQSIAEAVAVGMLGVTFHEGHEVKHAKKEAKKHHF</sequence>
<protein>
    <submittedName>
        <fullName evidence="1">Uncharacterized protein</fullName>
    </submittedName>
</protein>
<comment type="caution">
    <text evidence="1">The sequence shown here is derived from an EMBL/GenBank/DDBJ whole genome shotgun (WGS) entry which is preliminary data.</text>
</comment>
<reference evidence="2" key="1">
    <citation type="journal article" date="2024" name="Proc. Natl. Acad. Sci. U.S.A.">
        <title>Extraordinary preservation of gene collinearity over three hundred million years revealed in homosporous lycophytes.</title>
        <authorList>
            <person name="Li C."/>
            <person name="Wickell D."/>
            <person name="Kuo L.Y."/>
            <person name="Chen X."/>
            <person name="Nie B."/>
            <person name="Liao X."/>
            <person name="Peng D."/>
            <person name="Ji J."/>
            <person name="Jenkins J."/>
            <person name="Williams M."/>
            <person name="Shu S."/>
            <person name="Plott C."/>
            <person name="Barry K."/>
            <person name="Rajasekar S."/>
            <person name="Grimwood J."/>
            <person name="Han X."/>
            <person name="Sun S."/>
            <person name="Hou Z."/>
            <person name="He W."/>
            <person name="Dai G."/>
            <person name="Sun C."/>
            <person name="Schmutz J."/>
            <person name="Leebens-Mack J.H."/>
            <person name="Li F.W."/>
            <person name="Wang L."/>
        </authorList>
    </citation>
    <scope>NUCLEOTIDE SEQUENCE [LARGE SCALE GENOMIC DNA]</scope>
    <source>
        <strain evidence="2">cv. PW_Plant_1</strain>
    </source>
</reference>
<keyword evidence="2" id="KW-1185">Reference proteome</keyword>
<organism evidence="1 2">
    <name type="scientific">Diphasiastrum complanatum</name>
    <name type="common">Issler's clubmoss</name>
    <name type="synonym">Lycopodium complanatum</name>
    <dbReference type="NCBI Taxonomy" id="34168"/>
    <lineage>
        <taxon>Eukaryota</taxon>
        <taxon>Viridiplantae</taxon>
        <taxon>Streptophyta</taxon>
        <taxon>Embryophyta</taxon>
        <taxon>Tracheophyta</taxon>
        <taxon>Lycopodiopsida</taxon>
        <taxon>Lycopodiales</taxon>
        <taxon>Lycopodiaceae</taxon>
        <taxon>Lycopodioideae</taxon>
        <taxon>Diphasiastrum</taxon>
    </lineage>
</organism>
<accession>A0ACC2D3Z0</accession>
<name>A0ACC2D3Z0_DIPCM</name>
<gene>
    <name evidence="1" type="ORF">O6H91_07G031700</name>
</gene>
<dbReference type="Proteomes" id="UP001162992">
    <property type="component" value="Chromosome 7"/>
</dbReference>
<evidence type="ECO:0000313" key="2">
    <source>
        <dbReference type="Proteomes" id="UP001162992"/>
    </source>
</evidence>
<dbReference type="EMBL" id="CM055098">
    <property type="protein sequence ID" value="KAJ7548874.1"/>
    <property type="molecule type" value="Genomic_DNA"/>
</dbReference>